<dbReference type="EMBL" id="JBHUCX010000005">
    <property type="protein sequence ID" value="MFD1673478.1"/>
    <property type="molecule type" value="Genomic_DNA"/>
</dbReference>
<evidence type="ECO:0000256" key="4">
    <source>
        <dbReference type="ARBA" id="ARBA00022857"/>
    </source>
</evidence>
<keyword evidence="11" id="KW-1185">Reference proteome</keyword>
<keyword evidence="6" id="KW-0520">NAD</keyword>
<evidence type="ECO:0000256" key="9">
    <source>
        <dbReference type="ARBA" id="ARBA00023264"/>
    </source>
</evidence>
<dbReference type="PANTHER" id="PTHR43616">
    <property type="entry name" value="GLYCEROL DEHYDROGENASE"/>
    <property type="match status" value="1"/>
</dbReference>
<keyword evidence="2" id="KW-0444">Lipid biosynthesis</keyword>
<evidence type="ECO:0000256" key="5">
    <source>
        <dbReference type="ARBA" id="ARBA00023002"/>
    </source>
</evidence>
<evidence type="ECO:0000256" key="6">
    <source>
        <dbReference type="ARBA" id="ARBA00023027"/>
    </source>
</evidence>
<gene>
    <name evidence="10" type="ORF">ACFSB2_01905</name>
</gene>
<protein>
    <submittedName>
        <fullName evidence="10">Sn-glycerol-1-phosphate dehydrogenase</fullName>
        <ecNumber evidence="10">1.1.1.261</ecNumber>
    </submittedName>
</protein>
<accession>A0ABW4JDT5</accession>
<dbReference type="Gene3D" id="3.40.50.1970">
    <property type="match status" value="1"/>
</dbReference>
<proteinExistence type="predicted"/>
<keyword evidence="4" id="KW-0521">NADP</keyword>
<dbReference type="PANTHER" id="PTHR43616:SF5">
    <property type="entry name" value="GLYCEROL DEHYDROGENASE 1"/>
    <property type="match status" value="1"/>
</dbReference>
<dbReference type="Pfam" id="PF13685">
    <property type="entry name" value="Fe-ADH_2"/>
    <property type="match status" value="1"/>
</dbReference>
<name>A0ABW4JDT5_9BACL</name>
<dbReference type="Gene3D" id="1.20.1090.10">
    <property type="entry name" value="Dehydroquinate synthase-like - alpha domain"/>
    <property type="match status" value="1"/>
</dbReference>
<dbReference type="SUPFAM" id="SSF56796">
    <property type="entry name" value="Dehydroquinate synthase-like"/>
    <property type="match status" value="1"/>
</dbReference>
<evidence type="ECO:0000256" key="8">
    <source>
        <dbReference type="ARBA" id="ARBA00023209"/>
    </source>
</evidence>
<evidence type="ECO:0000313" key="11">
    <source>
        <dbReference type="Proteomes" id="UP001597079"/>
    </source>
</evidence>
<keyword evidence="3" id="KW-0479">Metal-binding</keyword>
<keyword evidence="7" id="KW-0443">Lipid metabolism</keyword>
<keyword evidence="9" id="KW-1208">Phospholipid metabolism</keyword>
<comment type="caution">
    <text evidence="10">The sequence shown here is derived from an EMBL/GenBank/DDBJ whole genome shotgun (WGS) entry which is preliminary data.</text>
</comment>
<evidence type="ECO:0000256" key="3">
    <source>
        <dbReference type="ARBA" id="ARBA00022723"/>
    </source>
</evidence>
<sequence length="441" mass="48446">MEIPEHLLAGSLPCACGQTHTVPIEKIVVGHEAQQELVAYLQQRNLHNVLLVADANTYAACGESLAAKLVGAQWHVQTRLFSGEEELLPDEAAVLHVRQALQQHTYDIVLAVGSGVINDIVRYATHAEGLGYISVPTAASVDGYASSIAAMQFDGLKITTPAQAPQAIFADLAVLRETPFHLIQSGFGDLAGKAISLLDWQLARTLYGEYFCPTSYEIVFQPLAYVVEHAEQIKARDEEAVKNLCIGLMNSGIAMAMMGNSRPCSGSEHHCSHFWDLSAYHHERHHHAHGLQVGYATHWMIRFYQFVWQLEHIAPPLVPEVTDAFVEEARKRYGAGADEIISVQQAKHDAQQTQQSAIAAVSMQAVRAALQPGFALLDDVKQALFKMDIPDTAGFIEIDKELLGKTFLHAKALRSRYTVFDFLAGQDLLNKAADEILSGDM</sequence>
<dbReference type="RefSeq" id="WP_377940888.1">
    <property type="nucleotide sequence ID" value="NZ_JBHUCX010000005.1"/>
</dbReference>
<evidence type="ECO:0000256" key="2">
    <source>
        <dbReference type="ARBA" id="ARBA00022516"/>
    </source>
</evidence>
<keyword evidence="5 10" id="KW-0560">Oxidoreductase</keyword>
<reference evidence="11" key="1">
    <citation type="journal article" date="2019" name="Int. J. Syst. Evol. Microbiol.">
        <title>The Global Catalogue of Microorganisms (GCM) 10K type strain sequencing project: providing services to taxonomists for standard genome sequencing and annotation.</title>
        <authorList>
            <consortium name="The Broad Institute Genomics Platform"/>
            <consortium name="The Broad Institute Genome Sequencing Center for Infectious Disease"/>
            <person name="Wu L."/>
            <person name="Ma J."/>
        </authorList>
    </citation>
    <scope>NUCLEOTIDE SEQUENCE [LARGE SCALE GENOMIC DNA]</scope>
    <source>
        <strain evidence="11">CGMCC 1.12286</strain>
    </source>
</reference>
<dbReference type="Proteomes" id="UP001597079">
    <property type="component" value="Unassembled WGS sequence"/>
</dbReference>
<dbReference type="InterPro" id="IPR032837">
    <property type="entry name" value="G1PDH"/>
</dbReference>
<dbReference type="CDD" id="cd08175">
    <property type="entry name" value="G1PDH"/>
    <property type="match status" value="1"/>
</dbReference>
<organism evidence="10 11">
    <name type="scientific">Alicyclobacillus fodiniaquatilis</name>
    <dbReference type="NCBI Taxonomy" id="1661150"/>
    <lineage>
        <taxon>Bacteria</taxon>
        <taxon>Bacillati</taxon>
        <taxon>Bacillota</taxon>
        <taxon>Bacilli</taxon>
        <taxon>Bacillales</taxon>
        <taxon>Alicyclobacillaceae</taxon>
        <taxon>Alicyclobacillus</taxon>
    </lineage>
</organism>
<evidence type="ECO:0000256" key="1">
    <source>
        <dbReference type="ARBA" id="ARBA00022490"/>
    </source>
</evidence>
<dbReference type="GO" id="GO:0050492">
    <property type="term" value="F:glycerol-1-phosphate dehydrogenase [NAD(P)+] activity"/>
    <property type="evidence" value="ECO:0007669"/>
    <property type="project" value="UniProtKB-EC"/>
</dbReference>
<keyword evidence="8" id="KW-0594">Phospholipid biosynthesis</keyword>
<evidence type="ECO:0000313" key="10">
    <source>
        <dbReference type="EMBL" id="MFD1673478.1"/>
    </source>
</evidence>
<keyword evidence="1" id="KW-0963">Cytoplasm</keyword>
<evidence type="ECO:0000256" key="7">
    <source>
        <dbReference type="ARBA" id="ARBA00023098"/>
    </source>
</evidence>
<dbReference type="InterPro" id="IPR016205">
    <property type="entry name" value="Glycerol_DH"/>
</dbReference>
<dbReference type="EC" id="1.1.1.261" evidence="10"/>